<evidence type="ECO:0000313" key="13">
    <source>
        <dbReference type="EMBL" id="KAJ3254733.1"/>
    </source>
</evidence>
<evidence type="ECO:0000256" key="6">
    <source>
        <dbReference type="ARBA" id="ARBA00022840"/>
    </source>
</evidence>
<feature type="domain" description="P-type ATPase A" evidence="12">
    <location>
        <begin position="362"/>
        <end position="480"/>
    </location>
</feature>
<name>A0AAD5UH53_9FUNG</name>
<reference evidence="13" key="1">
    <citation type="submission" date="2020-05" db="EMBL/GenBank/DDBJ databases">
        <title>Phylogenomic resolution of chytrid fungi.</title>
        <authorList>
            <person name="Stajich J.E."/>
            <person name="Amses K."/>
            <person name="Simmons R."/>
            <person name="Seto K."/>
            <person name="Myers J."/>
            <person name="Bonds A."/>
            <person name="Quandt C.A."/>
            <person name="Barry K."/>
            <person name="Liu P."/>
            <person name="Grigoriev I."/>
            <person name="Longcore J.E."/>
            <person name="James T.Y."/>
        </authorList>
    </citation>
    <scope>NUCLEOTIDE SEQUENCE</scope>
    <source>
        <strain evidence="13">PLAUS21</strain>
    </source>
</reference>
<keyword evidence="8" id="KW-1278">Translocase</keyword>
<keyword evidence="4" id="KW-0479">Metal-binding</keyword>
<dbReference type="EMBL" id="JADGKB010000079">
    <property type="protein sequence ID" value="KAJ3254733.1"/>
    <property type="molecule type" value="Genomic_DNA"/>
</dbReference>
<dbReference type="GO" id="GO:0046872">
    <property type="term" value="F:metal ion binding"/>
    <property type="evidence" value="ECO:0007669"/>
    <property type="project" value="UniProtKB-KW"/>
</dbReference>
<dbReference type="SFLD" id="SFLDG00002">
    <property type="entry name" value="C1.7:_P-type_atpase_like"/>
    <property type="match status" value="1"/>
</dbReference>
<dbReference type="InterPro" id="IPR008250">
    <property type="entry name" value="ATPase_P-typ_transduc_dom_A_sf"/>
</dbReference>
<evidence type="ECO:0000256" key="4">
    <source>
        <dbReference type="ARBA" id="ARBA00022723"/>
    </source>
</evidence>
<dbReference type="Pfam" id="PF00122">
    <property type="entry name" value="E1-E2_ATPase"/>
    <property type="match status" value="1"/>
</dbReference>
<dbReference type="GO" id="GO:0016887">
    <property type="term" value="F:ATP hydrolysis activity"/>
    <property type="evidence" value="ECO:0007669"/>
    <property type="project" value="InterPro"/>
</dbReference>
<dbReference type="PRINTS" id="PR00119">
    <property type="entry name" value="CATATPASE"/>
</dbReference>
<evidence type="ECO:0000256" key="1">
    <source>
        <dbReference type="ARBA" id="ARBA00004141"/>
    </source>
</evidence>
<dbReference type="SUPFAM" id="SSF56784">
    <property type="entry name" value="HAD-like"/>
    <property type="match status" value="1"/>
</dbReference>
<dbReference type="InterPro" id="IPR023214">
    <property type="entry name" value="HAD_sf"/>
</dbReference>
<dbReference type="InterPro" id="IPR023298">
    <property type="entry name" value="ATPase_P-typ_TM_dom_sf"/>
</dbReference>
<dbReference type="InterPro" id="IPR006544">
    <property type="entry name" value="P-type_TPase_V"/>
</dbReference>
<keyword evidence="14" id="KW-1185">Reference proteome</keyword>
<dbReference type="PANTHER" id="PTHR45630:SF11">
    <property type="entry name" value="CATION-TRANSPORTING P-TYPE ATPASE N-TERMINAL DOMAIN-CONTAINING PROTEIN"/>
    <property type="match status" value="1"/>
</dbReference>
<evidence type="ECO:0000256" key="10">
    <source>
        <dbReference type="ARBA" id="ARBA00023136"/>
    </source>
</evidence>
<keyword evidence="9 11" id="KW-1133">Transmembrane helix</keyword>
<evidence type="ECO:0000256" key="7">
    <source>
        <dbReference type="ARBA" id="ARBA00022842"/>
    </source>
</evidence>
<evidence type="ECO:0000256" key="5">
    <source>
        <dbReference type="ARBA" id="ARBA00022741"/>
    </source>
</evidence>
<comment type="similarity">
    <text evidence="2">Belongs to the cation transport ATPase (P-type) (TC 3.A.3) family. Type V subfamily.</text>
</comment>
<gene>
    <name evidence="13" type="ORF">HK103_006885</name>
</gene>
<dbReference type="SFLD" id="SFLDF00027">
    <property type="entry name" value="p-type_atpase"/>
    <property type="match status" value="1"/>
</dbReference>
<feature type="transmembrane region" description="Helical" evidence="11">
    <location>
        <begin position="496"/>
        <end position="518"/>
    </location>
</feature>
<dbReference type="SUPFAM" id="SSF81653">
    <property type="entry name" value="Calcium ATPase, transduction domain A"/>
    <property type="match status" value="1"/>
</dbReference>
<keyword evidence="7" id="KW-0460">Magnesium</keyword>
<dbReference type="AlphaFoldDB" id="A0AAD5UH53"/>
<evidence type="ECO:0000259" key="12">
    <source>
        <dbReference type="Pfam" id="PF00122"/>
    </source>
</evidence>
<feature type="transmembrane region" description="Helical" evidence="11">
    <location>
        <begin position="141"/>
        <end position="159"/>
    </location>
</feature>
<evidence type="ECO:0000256" key="8">
    <source>
        <dbReference type="ARBA" id="ARBA00022967"/>
    </source>
</evidence>
<dbReference type="InterPro" id="IPR044492">
    <property type="entry name" value="P_typ_ATPase_HD_dom"/>
</dbReference>
<dbReference type="SFLD" id="SFLDS00003">
    <property type="entry name" value="Haloacid_Dehalogenase"/>
    <property type="match status" value="1"/>
</dbReference>
<keyword evidence="3 11" id="KW-0812">Transmembrane</keyword>
<dbReference type="SUPFAM" id="SSF81660">
    <property type="entry name" value="Metal cation-transporting ATPase, ATP-binding domain N"/>
    <property type="match status" value="1"/>
</dbReference>
<dbReference type="PANTHER" id="PTHR45630">
    <property type="entry name" value="CATION-TRANSPORTING ATPASE-RELATED"/>
    <property type="match status" value="1"/>
</dbReference>
<evidence type="ECO:0000256" key="9">
    <source>
        <dbReference type="ARBA" id="ARBA00022989"/>
    </source>
</evidence>
<dbReference type="InterPro" id="IPR001757">
    <property type="entry name" value="P_typ_ATPase"/>
</dbReference>
<dbReference type="GO" id="GO:0016020">
    <property type="term" value="C:membrane"/>
    <property type="evidence" value="ECO:0007669"/>
    <property type="project" value="UniProtKB-SubCell"/>
</dbReference>
<feature type="transmembrane region" description="Helical" evidence="11">
    <location>
        <begin position="32"/>
        <end position="51"/>
    </location>
</feature>
<dbReference type="InterPro" id="IPR018303">
    <property type="entry name" value="ATPase_P-typ_P_site"/>
</dbReference>
<evidence type="ECO:0000256" key="11">
    <source>
        <dbReference type="SAM" id="Phobius"/>
    </source>
</evidence>
<dbReference type="InterPro" id="IPR023299">
    <property type="entry name" value="ATPase_P-typ_cyto_dom_N"/>
</dbReference>
<keyword evidence="10 11" id="KW-0472">Membrane</keyword>
<dbReference type="PROSITE" id="PS00154">
    <property type="entry name" value="ATPASE_E1_E2"/>
    <property type="match status" value="1"/>
</dbReference>
<dbReference type="Gene3D" id="3.40.1110.10">
    <property type="entry name" value="Calcium-transporting ATPase, cytoplasmic domain N"/>
    <property type="match status" value="1"/>
</dbReference>
<evidence type="ECO:0000313" key="14">
    <source>
        <dbReference type="Proteomes" id="UP001210925"/>
    </source>
</evidence>
<proteinExistence type="inferred from homology"/>
<dbReference type="SUPFAM" id="SSF81665">
    <property type="entry name" value="Calcium ATPase, transmembrane domain M"/>
    <property type="match status" value="1"/>
</dbReference>
<dbReference type="Proteomes" id="UP001210925">
    <property type="component" value="Unassembled WGS sequence"/>
</dbReference>
<comment type="caution">
    <text evidence="13">The sequence shown here is derived from an EMBL/GenBank/DDBJ whole genome shotgun (WGS) entry which is preliminary data.</text>
</comment>
<keyword evidence="5" id="KW-0547">Nucleotide-binding</keyword>
<dbReference type="InterPro" id="IPR036412">
    <property type="entry name" value="HAD-like_sf"/>
</dbReference>
<keyword evidence="6" id="KW-0067">ATP-binding</keyword>
<dbReference type="GO" id="GO:0140358">
    <property type="term" value="F:P-type transmembrane transporter activity"/>
    <property type="evidence" value="ECO:0007669"/>
    <property type="project" value="InterPro"/>
</dbReference>
<dbReference type="NCBIfam" id="TIGR01494">
    <property type="entry name" value="ATPase_P-type"/>
    <property type="match status" value="1"/>
</dbReference>
<dbReference type="GO" id="GO:0019829">
    <property type="term" value="F:ATPase-coupled monoatomic cation transmembrane transporter activity"/>
    <property type="evidence" value="ECO:0007669"/>
    <property type="project" value="TreeGrafter"/>
</dbReference>
<dbReference type="Gene3D" id="3.40.50.1000">
    <property type="entry name" value="HAD superfamily/HAD-like"/>
    <property type="match status" value="1"/>
</dbReference>
<comment type="subcellular location">
    <subcellularLocation>
        <location evidence="1">Membrane</location>
        <topology evidence="1">Multi-pass membrane protein</topology>
    </subcellularLocation>
</comment>
<sequence>MNLKGSLTPDSYVQYCEGAAPALFSWISPEFVFFYFFMLMECAILVTYSVYKSRVERRTRGMGKSEETQPLSSPAASEPTTNIHFYGYRESFLGNLVKHSIFLTSLGWMVVLITLVCDYYEVFAIWSNSNQKLIFVDHDNLSKVFVFFWHVTTIWFLALQYNKSFLKTWFLTPTDIPNATFILVEKRRQKAVKNDEMGQIVMWAQKIESYFSKNKVSVSRDLKNLQITRSGRMYIEFECVRYVFSTKRNRFEPYQFNLGSTNKEILALASGISEEEAENRIELSGPNQILFAVDTLGQGLWKEFTGIFYLYQLMMLFIWYFYAYYYMGLVLTVIVIGSGVMKVFVSNAAQQRVLEMATFTGYAKVFRNNRWTEIPSKELVVGDVMEVRLTGLPLSIDCAILSGDVVVDESSLTGEALPVTKFSIKDDNNPFSKELNAKRNCLFAGTIVLETQKDKQGECVKAIVLSTGGSTEKGKLVRDILYPVPFVFVFTEHLKIVVPILICWGIIMLFASIAILQAASIGTWFYGMFGISQVLSPLLPAVLVINQSVAADRLRKKGIMCVDLNRITLAGKVKVFCFDKTGTLTKEGLDFCGALQVNNTTKTLGKIESMFASFSYPLQFAMQTCHSISKVQNRYVGNFVDIEMFKYTQANLDPNSNSTVIEKDTGKEFRVLKRFEFVHAHAYMSSVAQDNSTGERHIFLKGSFEKILELVDPKSVPEGFVAAAKEQALQGYYVLAIAGRKLDPKFTPELIQKATREEMEAGSEIIALILFRNELKQDTPEALSHLREGGCRNIMITGDHANTAVFIGKQSGLISIDSFGQSPLILMAECDDDELITWHDVDTGETYPQSKVERSVYEGRQGGRKVELVVAGKAFSKLLVHHWTPQFLGDIRIFARMSPLDKVQCVRLHMHHHITAMCGDGGNDAGALKAAHAGIALCGTGTSVVSHFSSIDVSLRSCVELVKEARCSLDVSLASYK</sequence>
<dbReference type="Gene3D" id="2.70.150.10">
    <property type="entry name" value="Calcium-transporting ATPase, cytoplasmic transduction domain A"/>
    <property type="match status" value="1"/>
</dbReference>
<protein>
    <recommendedName>
        <fullName evidence="12">P-type ATPase A domain-containing protein</fullName>
    </recommendedName>
</protein>
<dbReference type="GO" id="GO:0005524">
    <property type="term" value="F:ATP binding"/>
    <property type="evidence" value="ECO:0007669"/>
    <property type="project" value="UniProtKB-KW"/>
</dbReference>
<dbReference type="InterPro" id="IPR059000">
    <property type="entry name" value="ATPase_P-type_domA"/>
</dbReference>
<dbReference type="PRINTS" id="PR00121">
    <property type="entry name" value="NAKATPASE"/>
</dbReference>
<accession>A0AAD5UH53</accession>
<organism evidence="13 14">
    <name type="scientific">Boothiomyces macroporosus</name>
    <dbReference type="NCBI Taxonomy" id="261099"/>
    <lineage>
        <taxon>Eukaryota</taxon>
        <taxon>Fungi</taxon>
        <taxon>Fungi incertae sedis</taxon>
        <taxon>Chytridiomycota</taxon>
        <taxon>Chytridiomycota incertae sedis</taxon>
        <taxon>Chytridiomycetes</taxon>
        <taxon>Rhizophydiales</taxon>
        <taxon>Terramycetaceae</taxon>
        <taxon>Boothiomyces</taxon>
    </lineage>
</organism>
<evidence type="ECO:0000256" key="2">
    <source>
        <dbReference type="ARBA" id="ARBA00006000"/>
    </source>
</evidence>
<feature type="transmembrane region" description="Helical" evidence="11">
    <location>
        <begin position="101"/>
        <end position="121"/>
    </location>
</feature>
<evidence type="ECO:0000256" key="3">
    <source>
        <dbReference type="ARBA" id="ARBA00022692"/>
    </source>
</evidence>
<feature type="transmembrane region" description="Helical" evidence="11">
    <location>
        <begin position="524"/>
        <end position="545"/>
    </location>
</feature>